<keyword evidence="4" id="KW-0804">Transcription</keyword>
<dbReference type="InterPro" id="IPR013325">
    <property type="entry name" value="RNA_pol_sigma_r2"/>
</dbReference>
<comment type="similarity">
    <text evidence="1">Belongs to the sigma-70 factor family. ECF subfamily.</text>
</comment>
<dbReference type="InterPro" id="IPR013324">
    <property type="entry name" value="RNA_pol_sigma_r3/r4-like"/>
</dbReference>
<keyword evidence="7" id="KW-0614">Plasmid</keyword>
<evidence type="ECO:0000256" key="2">
    <source>
        <dbReference type="ARBA" id="ARBA00023015"/>
    </source>
</evidence>
<evidence type="ECO:0000259" key="5">
    <source>
        <dbReference type="Pfam" id="PF04542"/>
    </source>
</evidence>
<feature type="domain" description="RNA polymerase sigma factor 70 region 4 type 2" evidence="6">
    <location>
        <begin position="126"/>
        <end position="177"/>
    </location>
</feature>
<dbReference type="InterPro" id="IPR036388">
    <property type="entry name" value="WH-like_DNA-bd_sf"/>
</dbReference>
<reference evidence="7" key="1">
    <citation type="submission" date="2022-04" db="EMBL/GenBank/DDBJ databases">
        <title>Hymenobacter sp. isolated from the air.</title>
        <authorList>
            <person name="Won M."/>
            <person name="Lee C.-M."/>
            <person name="Woen H.-Y."/>
            <person name="Kwon S.-W."/>
        </authorList>
    </citation>
    <scope>NUCLEOTIDE SEQUENCE</scope>
    <source>
        <strain evidence="7">5420S-77</strain>
        <plasmid evidence="7">unnamed1</plasmid>
    </source>
</reference>
<dbReference type="RefSeq" id="WP_245126204.1">
    <property type="nucleotide sequence ID" value="NZ_CP095062.1"/>
</dbReference>
<feature type="domain" description="RNA polymerase sigma-70 region 2" evidence="5">
    <location>
        <begin position="25"/>
        <end position="91"/>
    </location>
</feature>
<dbReference type="PANTHER" id="PTHR43133">
    <property type="entry name" value="RNA POLYMERASE ECF-TYPE SIGMA FACTO"/>
    <property type="match status" value="1"/>
</dbReference>
<evidence type="ECO:0000256" key="3">
    <source>
        <dbReference type="ARBA" id="ARBA00023082"/>
    </source>
</evidence>
<accession>A0ABY4GD65</accession>
<sequence length="193" mass="21922">MATSVPDSVLIQQVIEGNTAAFALLVARYQSLAFHIAFKLLRHRQMAEEATQDAFLKAYRGLAAFHGEAKFSTWLYRIVYTTAISHTRRKQLHTTSLSDDNAANYPLADDARTQFQTLAHHDQKVYLEAALATLPPDEALLITLFYQHEHSVEEISQIVGLSKANIKVKLLRTRRKLYTVLHHLLKQEIADLL</sequence>
<evidence type="ECO:0000313" key="7">
    <source>
        <dbReference type="EMBL" id="UOQ68720.1"/>
    </source>
</evidence>
<gene>
    <name evidence="7" type="ORF">MUN86_23690</name>
</gene>
<name>A0ABY4GD65_9BACT</name>
<keyword evidence="2" id="KW-0805">Transcription regulation</keyword>
<geneLocation type="plasmid" evidence="7 8">
    <name>unnamed1</name>
</geneLocation>
<keyword evidence="3" id="KW-0731">Sigma factor</keyword>
<dbReference type="SUPFAM" id="SSF88946">
    <property type="entry name" value="Sigma2 domain of RNA polymerase sigma factors"/>
    <property type="match status" value="1"/>
</dbReference>
<dbReference type="InterPro" id="IPR013249">
    <property type="entry name" value="RNA_pol_sigma70_r4_t2"/>
</dbReference>
<dbReference type="InterPro" id="IPR039425">
    <property type="entry name" value="RNA_pol_sigma-70-like"/>
</dbReference>
<dbReference type="Pfam" id="PF04542">
    <property type="entry name" value="Sigma70_r2"/>
    <property type="match status" value="1"/>
</dbReference>
<evidence type="ECO:0000256" key="1">
    <source>
        <dbReference type="ARBA" id="ARBA00010641"/>
    </source>
</evidence>
<evidence type="ECO:0000259" key="6">
    <source>
        <dbReference type="Pfam" id="PF08281"/>
    </source>
</evidence>
<evidence type="ECO:0000256" key="4">
    <source>
        <dbReference type="ARBA" id="ARBA00023163"/>
    </source>
</evidence>
<dbReference type="InterPro" id="IPR007627">
    <property type="entry name" value="RNA_pol_sigma70_r2"/>
</dbReference>
<keyword evidence="8" id="KW-1185">Reference proteome</keyword>
<dbReference type="CDD" id="cd06171">
    <property type="entry name" value="Sigma70_r4"/>
    <property type="match status" value="1"/>
</dbReference>
<dbReference type="SUPFAM" id="SSF88659">
    <property type="entry name" value="Sigma3 and sigma4 domains of RNA polymerase sigma factors"/>
    <property type="match status" value="1"/>
</dbReference>
<organism evidence="7 8">
    <name type="scientific">Hymenobacter volaticus</name>
    <dbReference type="NCBI Taxonomy" id="2932254"/>
    <lineage>
        <taxon>Bacteria</taxon>
        <taxon>Pseudomonadati</taxon>
        <taxon>Bacteroidota</taxon>
        <taxon>Cytophagia</taxon>
        <taxon>Cytophagales</taxon>
        <taxon>Hymenobacteraceae</taxon>
        <taxon>Hymenobacter</taxon>
    </lineage>
</organism>
<dbReference type="PANTHER" id="PTHR43133:SF45">
    <property type="entry name" value="RNA POLYMERASE ECF-TYPE SIGMA FACTOR"/>
    <property type="match status" value="1"/>
</dbReference>
<evidence type="ECO:0000313" key="8">
    <source>
        <dbReference type="Proteomes" id="UP000830401"/>
    </source>
</evidence>
<dbReference type="Proteomes" id="UP000830401">
    <property type="component" value="Plasmid unnamed1"/>
</dbReference>
<dbReference type="EMBL" id="CP095062">
    <property type="protein sequence ID" value="UOQ68720.1"/>
    <property type="molecule type" value="Genomic_DNA"/>
</dbReference>
<proteinExistence type="inferred from homology"/>
<dbReference type="Pfam" id="PF08281">
    <property type="entry name" value="Sigma70_r4_2"/>
    <property type="match status" value="1"/>
</dbReference>
<dbReference type="NCBIfam" id="TIGR02937">
    <property type="entry name" value="sigma70-ECF"/>
    <property type="match status" value="1"/>
</dbReference>
<dbReference type="InterPro" id="IPR014284">
    <property type="entry name" value="RNA_pol_sigma-70_dom"/>
</dbReference>
<dbReference type="Gene3D" id="1.10.10.10">
    <property type="entry name" value="Winged helix-like DNA-binding domain superfamily/Winged helix DNA-binding domain"/>
    <property type="match status" value="1"/>
</dbReference>
<protein>
    <submittedName>
        <fullName evidence="7">Sigma-70 family RNA polymerase sigma factor</fullName>
    </submittedName>
</protein>
<dbReference type="Gene3D" id="1.10.1740.10">
    <property type="match status" value="1"/>
</dbReference>